<dbReference type="Gene3D" id="3.40.930.10">
    <property type="entry name" value="Mannitol-specific EII, Chain A"/>
    <property type="match status" value="1"/>
</dbReference>
<feature type="non-terminal residue" evidence="8">
    <location>
        <position position="552"/>
    </location>
</feature>
<evidence type="ECO:0000256" key="3">
    <source>
        <dbReference type="ARBA" id="ARBA00022692"/>
    </source>
</evidence>
<dbReference type="Pfam" id="PF13520">
    <property type="entry name" value="AA_permease_2"/>
    <property type="match status" value="1"/>
</dbReference>
<dbReference type="Gene3D" id="1.20.1740.10">
    <property type="entry name" value="Amino acid/polyamine transporter I"/>
    <property type="match status" value="1"/>
</dbReference>
<comment type="subcellular location">
    <subcellularLocation>
        <location evidence="1">Cell membrane</location>
        <topology evidence="1">Multi-pass membrane protein</topology>
    </subcellularLocation>
</comment>
<dbReference type="PANTHER" id="PTHR42770">
    <property type="entry name" value="AMINO ACID TRANSPORTER-RELATED"/>
    <property type="match status" value="1"/>
</dbReference>
<gene>
    <name evidence="8" type="ORF">ENF18_03185</name>
</gene>
<comment type="caution">
    <text evidence="8">The sequence shown here is derived from an EMBL/GenBank/DDBJ whole genome shotgun (WGS) entry which is preliminary data.</text>
</comment>
<proteinExistence type="predicted"/>
<accession>A0A7C0VD60</accession>
<reference evidence="8" key="1">
    <citation type="journal article" date="2020" name="mSystems">
        <title>Genome- and Community-Level Interaction Insights into Carbon Utilization and Element Cycling Functions of Hydrothermarchaeota in Hydrothermal Sediment.</title>
        <authorList>
            <person name="Zhou Z."/>
            <person name="Liu Y."/>
            <person name="Xu W."/>
            <person name="Pan J."/>
            <person name="Luo Z.H."/>
            <person name="Li M."/>
        </authorList>
    </citation>
    <scope>NUCLEOTIDE SEQUENCE [LARGE SCALE GENOMIC DNA]</scope>
    <source>
        <strain evidence="8">HyVt-102</strain>
    </source>
</reference>
<dbReference type="InterPro" id="IPR016152">
    <property type="entry name" value="PTrfase/Anion_transptr"/>
</dbReference>
<feature type="transmembrane region" description="Helical" evidence="6">
    <location>
        <begin position="119"/>
        <end position="140"/>
    </location>
</feature>
<evidence type="ECO:0000256" key="6">
    <source>
        <dbReference type="SAM" id="Phobius"/>
    </source>
</evidence>
<organism evidence="8">
    <name type="scientific">candidate division WOR-3 bacterium</name>
    <dbReference type="NCBI Taxonomy" id="2052148"/>
    <lineage>
        <taxon>Bacteria</taxon>
        <taxon>Bacteria division WOR-3</taxon>
    </lineage>
</organism>
<keyword evidence="2" id="KW-1003">Cell membrane</keyword>
<evidence type="ECO:0000256" key="5">
    <source>
        <dbReference type="ARBA" id="ARBA00023136"/>
    </source>
</evidence>
<evidence type="ECO:0000259" key="7">
    <source>
        <dbReference type="PROSITE" id="PS51094"/>
    </source>
</evidence>
<dbReference type="Proteomes" id="UP000885847">
    <property type="component" value="Unassembled WGS sequence"/>
</dbReference>
<dbReference type="PANTHER" id="PTHR42770:SF7">
    <property type="entry name" value="MEMBRANE PROTEIN"/>
    <property type="match status" value="1"/>
</dbReference>
<keyword evidence="5 6" id="KW-0472">Membrane</keyword>
<feature type="transmembrane region" description="Helical" evidence="6">
    <location>
        <begin position="39"/>
        <end position="57"/>
    </location>
</feature>
<evidence type="ECO:0000256" key="2">
    <source>
        <dbReference type="ARBA" id="ARBA00022475"/>
    </source>
</evidence>
<feature type="transmembrane region" description="Helical" evidence="6">
    <location>
        <begin position="181"/>
        <end position="200"/>
    </location>
</feature>
<feature type="transmembrane region" description="Helical" evidence="6">
    <location>
        <begin position="263"/>
        <end position="289"/>
    </location>
</feature>
<evidence type="ECO:0000256" key="4">
    <source>
        <dbReference type="ARBA" id="ARBA00022989"/>
    </source>
</evidence>
<dbReference type="InterPro" id="IPR002178">
    <property type="entry name" value="PTS_EIIA_type-2_dom"/>
</dbReference>
<feature type="transmembrane region" description="Helical" evidence="6">
    <location>
        <begin position="221"/>
        <end position="243"/>
    </location>
</feature>
<dbReference type="GO" id="GO:0022857">
    <property type="term" value="F:transmembrane transporter activity"/>
    <property type="evidence" value="ECO:0007669"/>
    <property type="project" value="InterPro"/>
</dbReference>
<dbReference type="GO" id="GO:0005886">
    <property type="term" value="C:plasma membrane"/>
    <property type="evidence" value="ECO:0007669"/>
    <property type="project" value="UniProtKB-SubCell"/>
</dbReference>
<feature type="transmembrane region" description="Helical" evidence="6">
    <location>
        <begin position="400"/>
        <end position="418"/>
    </location>
</feature>
<keyword evidence="4 6" id="KW-1133">Transmembrane helix</keyword>
<feature type="transmembrane region" description="Helical" evidence="6">
    <location>
        <begin position="376"/>
        <end position="394"/>
    </location>
</feature>
<sequence>MALKKQLGLIDIFSIAAGAMISSGLFVLPGIVFSDVGPAIIISYALAGIFMIPTLLTKAELSTAMPKAGGDYFFVIKSMGPVAGMIGGFSNWMSIALKSAFALIGMGAIVKLFNPGLDYNTIKLIAAGLTVIFTLINIISIKGAIRLQVILVVTLLVILGLYSILGIRYSHHAYYTPFFYSGWRGIFGAAGMIFISYGGLTKVASVAEEVKNPGVIIPRGMFLAFGVVSIIYVLSVGLTIGLINPAQLKQSLTPLSLGAKNVLGIPGEVVMTLAALAAFITTANAGILSSSRVPLAMSRDNLLPVFFSNLTRRKIPAISISITGLFMLICILFLDVKSLVKVASTMQIILFIMVNISIIIFRQSRLSYYRPVFKSILYPYIQIAGIMLYVFLIFEMGKIPVLFTCGFFAFAVVWYFFYARKRSRGLSVFSYLLKKLEAKEIAGKDIEKELMEIIKEREEIVEDRFDREIKKAEILDLEGPMGIEEFFRIVARKISEQTGVEEKKILQLLMEREKVSSTVIKTGLAIPHIILPGEKSFAIIPVRCRNGILYPG</sequence>
<keyword evidence="3 6" id="KW-0812">Transmembrane</keyword>
<name>A0A7C0VD60_UNCW3</name>
<feature type="domain" description="PTS EIIA type-2" evidence="7">
    <location>
        <begin position="467"/>
        <end position="552"/>
    </location>
</feature>
<evidence type="ECO:0000256" key="1">
    <source>
        <dbReference type="ARBA" id="ARBA00004651"/>
    </source>
</evidence>
<dbReference type="InterPro" id="IPR050367">
    <property type="entry name" value="APC_superfamily"/>
</dbReference>
<feature type="transmembrane region" description="Helical" evidence="6">
    <location>
        <begin position="12"/>
        <end position="33"/>
    </location>
</feature>
<protein>
    <submittedName>
        <fullName evidence="8">Amino acid permease</fullName>
    </submittedName>
</protein>
<dbReference type="EMBL" id="DQWE01000151">
    <property type="protein sequence ID" value="HDI82778.1"/>
    <property type="molecule type" value="Genomic_DNA"/>
</dbReference>
<feature type="transmembrane region" description="Helical" evidence="6">
    <location>
        <begin position="147"/>
        <end position="169"/>
    </location>
</feature>
<dbReference type="PROSITE" id="PS51094">
    <property type="entry name" value="PTS_EIIA_TYPE_2"/>
    <property type="match status" value="1"/>
</dbReference>
<dbReference type="Pfam" id="PF00359">
    <property type="entry name" value="PTS_EIIA_2"/>
    <property type="match status" value="1"/>
</dbReference>
<dbReference type="AlphaFoldDB" id="A0A7C0VD60"/>
<evidence type="ECO:0000313" key="8">
    <source>
        <dbReference type="EMBL" id="HDI82778.1"/>
    </source>
</evidence>
<feature type="transmembrane region" description="Helical" evidence="6">
    <location>
        <begin position="346"/>
        <end position="364"/>
    </location>
</feature>
<dbReference type="SUPFAM" id="SSF55804">
    <property type="entry name" value="Phoshotransferase/anion transport protein"/>
    <property type="match status" value="1"/>
</dbReference>
<dbReference type="InterPro" id="IPR002293">
    <property type="entry name" value="AA/rel_permease1"/>
</dbReference>
<feature type="transmembrane region" description="Helical" evidence="6">
    <location>
        <begin position="315"/>
        <end position="334"/>
    </location>
</feature>